<gene>
    <name evidence="1" type="ORF">AMC99_01937</name>
</gene>
<dbReference type="Proteomes" id="UP000057938">
    <property type="component" value="Chromosome"/>
</dbReference>
<name>A0A0M4MWP8_9SPHN</name>
<dbReference type="KEGG" id="aep:AMC99_01937"/>
<dbReference type="EMBL" id="CP012669">
    <property type="protein sequence ID" value="ALE17225.1"/>
    <property type="molecule type" value="Genomic_DNA"/>
</dbReference>
<dbReference type="AlphaFoldDB" id="A0A0M4MWP8"/>
<organism evidence="1 2">
    <name type="scientific">Altererythrobacter epoxidivorans</name>
    <dbReference type="NCBI Taxonomy" id="361183"/>
    <lineage>
        <taxon>Bacteria</taxon>
        <taxon>Pseudomonadati</taxon>
        <taxon>Pseudomonadota</taxon>
        <taxon>Alphaproteobacteria</taxon>
        <taxon>Sphingomonadales</taxon>
        <taxon>Erythrobacteraceae</taxon>
        <taxon>Altererythrobacter</taxon>
    </lineage>
</organism>
<reference evidence="1 2" key="1">
    <citation type="submission" date="2015-09" db="EMBL/GenBank/DDBJ databases">
        <title>Complete genome sequence of a benzo[a]pyrene-degrading bacterium Altererythrobacter epoxidivorans CGMCC 1.7731T.</title>
        <authorList>
            <person name="Li Z."/>
            <person name="Cheng H."/>
            <person name="Huo Y."/>
            <person name="Xu X."/>
        </authorList>
    </citation>
    <scope>NUCLEOTIDE SEQUENCE [LARGE SCALE GENOMIC DNA]</scope>
    <source>
        <strain evidence="1 2">CGMCC 1.7731</strain>
    </source>
</reference>
<dbReference type="PATRIC" id="fig|361183.4.peg.1908"/>
<evidence type="ECO:0000313" key="2">
    <source>
        <dbReference type="Proteomes" id="UP000057938"/>
    </source>
</evidence>
<dbReference type="STRING" id="361183.AMC99_01937"/>
<keyword evidence="2" id="KW-1185">Reference proteome</keyword>
<sequence>MLFATRVSRLYVGVNFQCPLKHEFQREGTPMSRQYMEPVGAS</sequence>
<accession>A0A0M4MWP8</accession>
<evidence type="ECO:0000313" key="1">
    <source>
        <dbReference type="EMBL" id="ALE17225.1"/>
    </source>
</evidence>
<proteinExistence type="predicted"/>
<protein>
    <submittedName>
        <fullName evidence="1">Uncharacterized protein</fullName>
    </submittedName>
</protein>